<dbReference type="CDD" id="cd06261">
    <property type="entry name" value="TM_PBP2"/>
    <property type="match status" value="1"/>
</dbReference>
<dbReference type="Proteomes" id="UP000006190">
    <property type="component" value="Unassembled WGS sequence"/>
</dbReference>
<name>H3NIF2_9LACT</name>
<gene>
    <name evidence="9" type="ORF">HMPREF9708_00641</name>
</gene>
<evidence type="ECO:0000256" key="3">
    <source>
        <dbReference type="ARBA" id="ARBA00022475"/>
    </source>
</evidence>
<dbReference type="Gene3D" id="1.10.3720.10">
    <property type="entry name" value="MetI-like"/>
    <property type="match status" value="1"/>
</dbReference>
<evidence type="ECO:0000256" key="1">
    <source>
        <dbReference type="ARBA" id="ARBA00004651"/>
    </source>
</evidence>
<dbReference type="HOGENOM" id="CLU_016047_1_1_9"/>
<feature type="transmembrane region" description="Helical" evidence="7">
    <location>
        <begin position="12"/>
        <end position="30"/>
    </location>
</feature>
<evidence type="ECO:0000256" key="2">
    <source>
        <dbReference type="ARBA" id="ARBA00022448"/>
    </source>
</evidence>
<feature type="transmembrane region" description="Helical" evidence="7">
    <location>
        <begin position="70"/>
        <end position="89"/>
    </location>
</feature>
<proteinExistence type="inferred from homology"/>
<feature type="transmembrane region" description="Helical" evidence="7">
    <location>
        <begin position="134"/>
        <end position="155"/>
    </location>
</feature>
<dbReference type="GO" id="GO:0005886">
    <property type="term" value="C:plasma membrane"/>
    <property type="evidence" value="ECO:0007669"/>
    <property type="project" value="UniProtKB-SubCell"/>
</dbReference>
<evidence type="ECO:0000256" key="7">
    <source>
        <dbReference type="RuleBase" id="RU363032"/>
    </source>
</evidence>
<evidence type="ECO:0000256" key="4">
    <source>
        <dbReference type="ARBA" id="ARBA00022692"/>
    </source>
</evidence>
<comment type="subcellular location">
    <subcellularLocation>
        <location evidence="1 7">Cell membrane</location>
        <topology evidence="1 7">Multi-pass membrane protein</topology>
    </subcellularLocation>
</comment>
<protein>
    <recommendedName>
        <fullName evidence="8">ABC transmembrane type-1 domain-containing protein</fullName>
    </recommendedName>
</protein>
<keyword evidence="5 7" id="KW-1133">Transmembrane helix</keyword>
<dbReference type="EMBL" id="AGEG01000006">
    <property type="protein sequence ID" value="EHR37462.1"/>
    <property type="molecule type" value="Genomic_DNA"/>
</dbReference>
<dbReference type="Pfam" id="PF00528">
    <property type="entry name" value="BPD_transp_1"/>
    <property type="match status" value="1"/>
</dbReference>
<keyword evidence="3" id="KW-1003">Cell membrane</keyword>
<evidence type="ECO:0000313" key="10">
    <source>
        <dbReference type="Proteomes" id="UP000006190"/>
    </source>
</evidence>
<dbReference type="PANTHER" id="PTHR43744">
    <property type="entry name" value="ABC TRANSPORTER PERMEASE PROTEIN MG189-RELATED-RELATED"/>
    <property type="match status" value="1"/>
</dbReference>
<dbReference type="RefSeq" id="WP_006308668.1">
    <property type="nucleotide sequence ID" value="NZ_JH601133.1"/>
</dbReference>
<dbReference type="AlphaFoldDB" id="H3NIF2"/>
<dbReference type="InterPro" id="IPR000515">
    <property type="entry name" value="MetI-like"/>
</dbReference>
<feature type="transmembrane region" description="Helical" evidence="7">
    <location>
        <begin position="235"/>
        <end position="255"/>
    </location>
</feature>
<evidence type="ECO:0000256" key="6">
    <source>
        <dbReference type="ARBA" id="ARBA00023136"/>
    </source>
</evidence>
<dbReference type="eggNOG" id="COG0395">
    <property type="taxonomic scope" value="Bacteria"/>
</dbReference>
<dbReference type="SUPFAM" id="SSF161098">
    <property type="entry name" value="MetI-like"/>
    <property type="match status" value="1"/>
</dbReference>
<accession>H3NIF2</accession>
<keyword evidence="2 7" id="KW-0813">Transport</keyword>
<evidence type="ECO:0000256" key="5">
    <source>
        <dbReference type="ARBA" id="ARBA00022989"/>
    </source>
</evidence>
<dbReference type="GO" id="GO:0055085">
    <property type="term" value="P:transmembrane transport"/>
    <property type="evidence" value="ECO:0007669"/>
    <property type="project" value="InterPro"/>
</dbReference>
<evidence type="ECO:0000313" key="9">
    <source>
        <dbReference type="EMBL" id="EHR37462.1"/>
    </source>
</evidence>
<comment type="caution">
    <text evidence="9">The sequence shown here is derived from an EMBL/GenBank/DDBJ whole genome shotgun (WGS) entry which is preliminary data.</text>
</comment>
<keyword evidence="4 7" id="KW-0812">Transmembrane</keyword>
<dbReference type="OrthoDB" id="9771544at2"/>
<dbReference type="PROSITE" id="PS50928">
    <property type="entry name" value="ABC_TM1"/>
    <property type="match status" value="1"/>
</dbReference>
<keyword evidence="10" id="KW-1185">Reference proteome</keyword>
<dbReference type="InterPro" id="IPR035906">
    <property type="entry name" value="MetI-like_sf"/>
</dbReference>
<reference evidence="9 10" key="1">
    <citation type="submission" date="2012-01" db="EMBL/GenBank/DDBJ databases">
        <title>The Genome Sequence of Facklamia languida CCUG 37842.</title>
        <authorList>
            <consortium name="The Broad Institute Genome Sequencing Platform"/>
            <person name="Earl A."/>
            <person name="Ward D."/>
            <person name="Feldgarden M."/>
            <person name="Gevers D."/>
            <person name="Huys G."/>
            <person name="Young S.K."/>
            <person name="Zeng Q."/>
            <person name="Gargeya S."/>
            <person name="Fitzgerald M."/>
            <person name="Haas B."/>
            <person name="Abouelleil A."/>
            <person name="Alvarado L."/>
            <person name="Arachchi H.M."/>
            <person name="Berlin A."/>
            <person name="Chapman S.B."/>
            <person name="Gearin G."/>
            <person name="Goldberg J."/>
            <person name="Griggs A."/>
            <person name="Gujja S."/>
            <person name="Hansen M."/>
            <person name="Heiman D."/>
            <person name="Howarth C."/>
            <person name="Larimer J."/>
            <person name="Lui A."/>
            <person name="MacDonald P.J.P."/>
            <person name="McCowen C."/>
            <person name="Montmayeur A."/>
            <person name="Murphy C."/>
            <person name="Neiman D."/>
            <person name="Pearson M."/>
            <person name="Priest M."/>
            <person name="Roberts A."/>
            <person name="Saif S."/>
            <person name="Shea T."/>
            <person name="Sisk P."/>
            <person name="Stolte C."/>
            <person name="Sykes S."/>
            <person name="Wortman J."/>
            <person name="Nusbaum C."/>
            <person name="Birren B."/>
        </authorList>
    </citation>
    <scope>NUCLEOTIDE SEQUENCE [LARGE SCALE GENOMIC DNA]</scope>
    <source>
        <strain evidence="9 10">CCUG 37842</strain>
    </source>
</reference>
<evidence type="ECO:0000259" key="8">
    <source>
        <dbReference type="PROSITE" id="PS50928"/>
    </source>
</evidence>
<dbReference type="PANTHER" id="PTHR43744:SF12">
    <property type="entry name" value="ABC TRANSPORTER PERMEASE PROTEIN MG189-RELATED"/>
    <property type="match status" value="1"/>
</dbReference>
<comment type="similarity">
    <text evidence="7">Belongs to the binding-protein-dependent transport system permease family.</text>
</comment>
<dbReference type="PATRIC" id="fig|883113.3.peg.642"/>
<organism evidence="9 10">
    <name type="scientific">Facklamia languida CCUG 37842</name>
    <dbReference type="NCBI Taxonomy" id="883113"/>
    <lineage>
        <taxon>Bacteria</taxon>
        <taxon>Bacillati</taxon>
        <taxon>Bacillota</taxon>
        <taxon>Bacilli</taxon>
        <taxon>Lactobacillales</taxon>
        <taxon>Aerococcaceae</taxon>
        <taxon>Facklamia</taxon>
    </lineage>
</organism>
<dbReference type="STRING" id="883113.HMPREF9708_00641"/>
<feature type="transmembrane region" description="Helical" evidence="7">
    <location>
        <begin position="176"/>
        <end position="198"/>
    </location>
</feature>
<sequence length="270" mass="31148">MIKEKIFSFLKVIVFLLFTAPFIWMILISLQTLQEAMTLPPTILPEQPQWVNYVQAWTSIPIIKYLKNSILVTGSVIVLQLIIMIPAAYAFARYNFFGKNFFFAFILISFMVPAQITFIPIYLNFAKLNLIETFWPQIIPFASNTFGIFLLRQAFMQLPDEIFDAALLDHSNDFKTMLKIAVPMIKPAIFTTILFTFVGRWNDYFWPLVMTNSDDLRTLPIGIQLLRESEGVNNWHIIMAGNVILVVPIIIVYIFTSKFILKSFGYSGTK</sequence>
<feature type="transmembrane region" description="Helical" evidence="7">
    <location>
        <begin position="101"/>
        <end position="122"/>
    </location>
</feature>
<feature type="domain" description="ABC transmembrane type-1" evidence="8">
    <location>
        <begin position="66"/>
        <end position="256"/>
    </location>
</feature>
<keyword evidence="6 7" id="KW-0472">Membrane</keyword>